<feature type="region of interest" description="Disordered" evidence="1">
    <location>
        <begin position="164"/>
        <end position="213"/>
    </location>
</feature>
<dbReference type="EMBL" id="KZ824631">
    <property type="protein sequence ID" value="RAK79919.1"/>
    <property type="molecule type" value="Genomic_DNA"/>
</dbReference>
<feature type="region of interest" description="Disordered" evidence="1">
    <location>
        <begin position="779"/>
        <end position="798"/>
    </location>
</feature>
<feature type="compositionally biased region" description="Basic and acidic residues" evidence="1">
    <location>
        <begin position="616"/>
        <end position="626"/>
    </location>
</feature>
<keyword evidence="3" id="KW-1185">Reference proteome</keyword>
<dbReference type="Proteomes" id="UP000249789">
    <property type="component" value="Unassembled WGS sequence"/>
</dbReference>
<dbReference type="VEuPathDB" id="FungiDB:BO72DRAFT_493758"/>
<feature type="region of interest" description="Disordered" evidence="1">
    <location>
        <begin position="590"/>
        <end position="645"/>
    </location>
</feature>
<feature type="compositionally biased region" description="Low complexity" evidence="1">
    <location>
        <begin position="283"/>
        <end position="293"/>
    </location>
</feature>
<dbReference type="AlphaFoldDB" id="A0A8G1RVZ8"/>
<feature type="region of interest" description="Disordered" evidence="1">
    <location>
        <begin position="425"/>
        <end position="491"/>
    </location>
</feature>
<feature type="compositionally biased region" description="Polar residues" evidence="1">
    <location>
        <begin position="96"/>
        <end position="128"/>
    </location>
</feature>
<feature type="region of interest" description="Disordered" evidence="1">
    <location>
        <begin position="241"/>
        <end position="411"/>
    </location>
</feature>
<proteinExistence type="predicted"/>
<gene>
    <name evidence="2" type="ORF">BO72DRAFT_493758</name>
</gene>
<feature type="compositionally biased region" description="Basic and acidic residues" evidence="1">
    <location>
        <begin position="477"/>
        <end position="486"/>
    </location>
</feature>
<feature type="compositionally biased region" description="Polar residues" evidence="1">
    <location>
        <begin position="599"/>
        <end position="613"/>
    </location>
</feature>
<dbReference type="GeneID" id="63865742"/>
<organism evidence="2 3">
    <name type="scientific">Aspergillus fijiensis CBS 313.89</name>
    <dbReference type="NCBI Taxonomy" id="1448319"/>
    <lineage>
        <taxon>Eukaryota</taxon>
        <taxon>Fungi</taxon>
        <taxon>Dikarya</taxon>
        <taxon>Ascomycota</taxon>
        <taxon>Pezizomycotina</taxon>
        <taxon>Eurotiomycetes</taxon>
        <taxon>Eurotiomycetidae</taxon>
        <taxon>Eurotiales</taxon>
        <taxon>Aspergillaceae</taxon>
        <taxon>Aspergillus</taxon>
    </lineage>
</organism>
<feature type="compositionally biased region" description="Basic and acidic residues" evidence="1">
    <location>
        <begin position="306"/>
        <end position="315"/>
    </location>
</feature>
<sequence>MAIWPFGRKSKRHTIQLDAPAVAEVPPQNPRHSFDGSKLGSKPSRKSSKRQKNRHITPTEDCPSSLHDVLPASQSNQYPPPMSHSEQPASIRGARQLSSRLGQQHSDSYTSHSNTSYDQPTLTRSGSLLKSKRSVSGPAVLKKKLSKRKAYEIAREREIRLMASAPIDIPRRPSPLPSEHLSIETRKGLRAPSRRSDRHLSDVSLSVRDSAESSLSDIFESYTFKVNTFAAWTPRPIIRYVEAPKPPTAKSQKSPETVSKKDKVPTFAASDENAHSNKKVNDLADALDAGALRELLERDRRRRERKQAEDQEKLQRKLQQAADQQQQHSLEQDTADLSTPKHQAEAEDASTTQRGRPGAGSRATPVSFDEGVTRSEDAKTFLGGTPPSGSWLRGVSKDSERQGCETPESAIVIGTLDDSSIRGRRVVPRRSFAPSTEMGMSRSSLTPSHSPSRRGVYSPTSSHLYGLGRESTSDVSRTIDSDRRLSDNSSGRVNTLTSIFRRGSSRLKRSYRERFHERSPEPLNPSHESFFKVQTQSSSGPAPYVPPKAFLGTGTIKRSQSKFTEHFGDEPLSPPDSRLQSPDIPEVADEFEREDDTSDVNMVTQYPIPSSASDVPDSRNNHHDSWGGESWDGNPDDVPLSQSLASIDSEGSWMSGQFLRRISQKKTSNPLRTSLSSSRNKLEEEGHEDSPKGDEVSLNEPFVRFGSEQDEPPRVGYGAGAQRDSTMTVDHTQDPAEETWHAQVARRPVLVNPAVRPKSNEGLLKTILSADEEFSPIEEHSAEFEFDTNEDYDRGRAL</sequence>
<feature type="region of interest" description="Disordered" evidence="1">
    <location>
        <begin position="1"/>
        <end position="142"/>
    </location>
</feature>
<feature type="compositionally biased region" description="Basic and acidic residues" evidence="1">
    <location>
        <begin position="680"/>
        <end position="695"/>
    </location>
</feature>
<dbReference type="OrthoDB" id="4152802at2759"/>
<feature type="compositionally biased region" description="Basic residues" evidence="1">
    <location>
        <begin position="43"/>
        <end position="55"/>
    </location>
</feature>
<feature type="compositionally biased region" description="Low complexity" evidence="1">
    <location>
        <begin position="317"/>
        <end position="327"/>
    </location>
</feature>
<protein>
    <submittedName>
        <fullName evidence="2">Uncharacterized protein</fullName>
    </submittedName>
</protein>
<feature type="region of interest" description="Disordered" evidence="1">
    <location>
        <begin position="661"/>
        <end position="735"/>
    </location>
</feature>
<feature type="compositionally biased region" description="Basic and acidic residues" evidence="1">
    <location>
        <begin position="272"/>
        <end position="282"/>
    </location>
</feature>
<feature type="compositionally biased region" description="Polar residues" evidence="1">
    <location>
        <begin position="665"/>
        <end position="679"/>
    </location>
</feature>
<dbReference type="RefSeq" id="XP_040803929.1">
    <property type="nucleotide sequence ID" value="XM_040948409.1"/>
</dbReference>
<name>A0A8G1RVZ8_9EURO</name>
<evidence type="ECO:0000313" key="3">
    <source>
        <dbReference type="Proteomes" id="UP000249789"/>
    </source>
</evidence>
<accession>A0A8G1RVZ8</accession>
<evidence type="ECO:0000313" key="2">
    <source>
        <dbReference type="EMBL" id="RAK79919.1"/>
    </source>
</evidence>
<reference evidence="2 3" key="1">
    <citation type="submission" date="2018-02" db="EMBL/GenBank/DDBJ databases">
        <title>The genomes of Aspergillus section Nigri reveals drivers in fungal speciation.</title>
        <authorList>
            <consortium name="DOE Joint Genome Institute"/>
            <person name="Vesth T.C."/>
            <person name="Nybo J."/>
            <person name="Theobald S."/>
            <person name="Brandl J."/>
            <person name="Frisvad J.C."/>
            <person name="Nielsen K.F."/>
            <person name="Lyhne E.K."/>
            <person name="Kogle M.E."/>
            <person name="Kuo A."/>
            <person name="Riley R."/>
            <person name="Clum A."/>
            <person name="Nolan M."/>
            <person name="Lipzen A."/>
            <person name="Salamov A."/>
            <person name="Henrissat B."/>
            <person name="Wiebenga A."/>
            <person name="De vries R.P."/>
            <person name="Grigoriev I.V."/>
            <person name="Mortensen U.H."/>
            <person name="Andersen M.R."/>
            <person name="Baker S.E."/>
        </authorList>
    </citation>
    <scope>NUCLEOTIDE SEQUENCE [LARGE SCALE GENOMIC DNA]</scope>
    <source>
        <strain evidence="2 3">CBS 313.89</strain>
    </source>
</reference>
<feature type="compositionally biased region" description="Low complexity" evidence="1">
    <location>
        <begin position="441"/>
        <end position="454"/>
    </location>
</feature>
<evidence type="ECO:0000256" key="1">
    <source>
        <dbReference type="SAM" id="MobiDB-lite"/>
    </source>
</evidence>